<proteinExistence type="predicted"/>
<evidence type="ECO:0000313" key="4">
    <source>
        <dbReference type="Proteomes" id="UP000626026"/>
    </source>
</evidence>
<protein>
    <submittedName>
        <fullName evidence="3">Acyltransferase</fullName>
    </submittedName>
</protein>
<dbReference type="PANTHER" id="PTHR23028:SF131">
    <property type="entry name" value="BLR2367 PROTEIN"/>
    <property type="match status" value="1"/>
</dbReference>
<dbReference type="Pfam" id="PF01757">
    <property type="entry name" value="Acyl_transf_3"/>
    <property type="match status" value="1"/>
</dbReference>
<dbReference type="InterPro" id="IPR050879">
    <property type="entry name" value="Acyltransferase_3"/>
</dbReference>
<accession>A0ABR7RR96</accession>
<feature type="transmembrane region" description="Helical" evidence="1">
    <location>
        <begin position="51"/>
        <end position="73"/>
    </location>
</feature>
<dbReference type="InterPro" id="IPR002656">
    <property type="entry name" value="Acyl_transf_3_dom"/>
</dbReference>
<dbReference type="GO" id="GO:0016746">
    <property type="term" value="F:acyltransferase activity"/>
    <property type="evidence" value="ECO:0007669"/>
    <property type="project" value="UniProtKB-KW"/>
</dbReference>
<feature type="transmembrane region" description="Helical" evidence="1">
    <location>
        <begin position="100"/>
        <end position="119"/>
    </location>
</feature>
<feature type="transmembrane region" description="Helical" evidence="1">
    <location>
        <begin position="323"/>
        <end position="345"/>
    </location>
</feature>
<feature type="transmembrane region" description="Helical" evidence="1">
    <location>
        <begin position="297"/>
        <end position="316"/>
    </location>
</feature>
<feature type="transmembrane region" description="Helical" evidence="1">
    <location>
        <begin position="12"/>
        <end position="31"/>
    </location>
</feature>
<keyword evidence="1" id="KW-0472">Membrane</keyword>
<keyword evidence="3" id="KW-0012">Acyltransferase</keyword>
<evidence type="ECO:0000256" key="1">
    <source>
        <dbReference type="SAM" id="Phobius"/>
    </source>
</evidence>
<feature type="transmembrane region" description="Helical" evidence="1">
    <location>
        <begin position="187"/>
        <end position="205"/>
    </location>
</feature>
<feature type="transmembrane region" description="Helical" evidence="1">
    <location>
        <begin position="251"/>
        <end position="277"/>
    </location>
</feature>
<keyword evidence="1" id="KW-0812">Transmembrane</keyword>
<feature type="transmembrane region" description="Helical" evidence="1">
    <location>
        <begin position="217"/>
        <end position="239"/>
    </location>
</feature>
<evidence type="ECO:0000313" key="3">
    <source>
        <dbReference type="EMBL" id="MBC9209135.1"/>
    </source>
</evidence>
<comment type="caution">
    <text evidence="3">The sequence shown here is derived from an EMBL/GenBank/DDBJ whole genome shotgun (WGS) entry which is preliminary data.</text>
</comment>
<keyword evidence="4" id="KW-1185">Reference proteome</keyword>
<feature type="domain" description="Acyltransferase 3" evidence="2">
    <location>
        <begin position="9"/>
        <end position="346"/>
    </location>
</feature>
<name>A0ABR7RR96_9PROT</name>
<keyword evidence="3" id="KW-0808">Transferase</keyword>
<evidence type="ECO:0000259" key="2">
    <source>
        <dbReference type="Pfam" id="PF01757"/>
    </source>
</evidence>
<sequence length="371" mass="39796">MTTSPKRLIELDALRGIAAFIVVLHHAWLSLPDRPDWLQWLLETTPLRPVAMGRQAVVFFFVLSGFVLTRALASQESRQPGSVLSLPGGASYAAQRAVRLGLPVLAAVLFSALLQSALWSGPLPAETPHIVGGAAWDEMWDWRSLMTQIMLLSYGDGFQLDPVLWSLVHEWRVALLLPLVLLLRGRLAILGAVALLGAGVARLAGMPEGSVSLGESVPLTFAASAGFLPAFAAGAALALRPVGRLDHGQALAAGLAVAVLAMTASDYGVIIGSVLLIMLAQRDGTLAALLRRPLPLWLGRISFSLYLIHMPVLLALTHLLRDWIGPVSVAMLAIPLSLPLAALMYRTVEQPAHQLARRLRWSAPRTAPARA</sequence>
<dbReference type="EMBL" id="JACTVA010000046">
    <property type="protein sequence ID" value="MBC9209135.1"/>
    <property type="molecule type" value="Genomic_DNA"/>
</dbReference>
<dbReference type="Proteomes" id="UP000626026">
    <property type="component" value="Unassembled WGS sequence"/>
</dbReference>
<reference evidence="3 4" key="1">
    <citation type="journal article" date="2013" name="Int. J. Syst. Evol. Microbiol.">
        <title>Roseomonas aerophila sp. nov., isolated from air.</title>
        <authorList>
            <person name="Kim S.J."/>
            <person name="Weon H.Y."/>
            <person name="Ahn J.H."/>
            <person name="Hong S.B."/>
            <person name="Seok S.J."/>
            <person name="Whang K.S."/>
            <person name="Kwon S.W."/>
        </authorList>
    </citation>
    <scope>NUCLEOTIDE SEQUENCE [LARGE SCALE GENOMIC DNA]</scope>
    <source>
        <strain evidence="3 4">NBRC 108923</strain>
    </source>
</reference>
<dbReference type="RefSeq" id="WP_187786278.1">
    <property type="nucleotide sequence ID" value="NZ_JACTVA010000046.1"/>
</dbReference>
<organism evidence="3 4">
    <name type="scientific">Teichococcus aerophilus</name>
    <dbReference type="NCBI Taxonomy" id="1224513"/>
    <lineage>
        <taxon>Bacteria</taxon>
        <taxon>Pseudomonadati</taxon>
        <taxon>Pseudomonadota</taxon>
        <taxon>Alphaproteobacteria</taxon>
        <taxon>Acetobacterales</taxon>
        <taxon>Roseomonadaceae</taxon>
        <taxon>Roseomonas</taxon>
    </lineage>
</organism>
<dbReference type="PANTHER" id="PTHR23028">
    <property type="entry name" value="ACETYLTRANSFERASE"/>
    <property type="match status" value="1"/>
</dbReference>
<gene>
    <name evidence="3" type="ORF">IBL26_19990</name>
</gene>
<keyword evidence="1" id="KW-1133">Transmembrane helix</keyword>